<dbReference type="GO" id="GO:0045948">
    <property type="term" value="P:positive regulation of translational initiation"/>
    <property type="evidence" value="ECO:0007669"/>
    <property type="project" value="TreeGrafter"/>
</dbReference>
<dbReference type="InterPro" id="IPR005576">
    <property type="entry name" value="Rpb7-like_N"/>
</dbReference>
<evidence type="ECO:0000313" key="11">
    <source>
        <dbReference type="WBParaSite" id="MCU_008891-RA"/>
    </source>
</evidence>
<accession>A0A5K3FIY3</accession>
<evidence type="ECO:0000259" key="9">
    <source>
        <dbReference type="Pfam" id="PF00575"/>
    </source>
</evidence>
<dbReference type="InterPro" id="IPR012340">
    <property type="entry name" value="NA-bd_OB-fold"/>
</dbReference>
<reference evidence="11" key="1">
    <citation type="submission" date="2019-11" db="UniProtKB">
        <authorList>
            <consortium name="WormBaseParasite"/>
        </authorList>
    </citation>
    <scope>IDENTIFICATION</scope>
</reference>
<feature type="compositionally biased region" description="Basic and acidic residues" evidence="8">
    <location>
        <begin position="127"/>
        <end position="139"/>
    </location>
</feature>
<dbReference type="SUPFAM" id="SSF50249">
    <property type="entry name" value="Nucleic acid-binding proteins"/>
    <property type="match status" value="1"/>
</dbReference>
<evidence type="ECO:0000256" key="4">
    <source>
        <dbReference type="ARBA" id="ARBA00022478"/>
    </source>
</evidence>
<dbReference type="PANTHER" id="PTHR12709">
    <property type="entry name" value="DNA-DIRECTED RNA POLYMERASE II, III"/>
    <property type="match status" value="1"/>
</dbReference>
<dbReference type="InterPro" id="IPR045113">
    <property type="entry name" value="Rpb7-like"/>
</dbReference>
<sequence length="176" mass="19646">MFYHIRLEHEILLHPKYFGPNLIETVKAKLFSDVEGTCSGKYGFVVAVTNIDHIGAGILLPGRGFVQYHIVYRAIVFRPFKGEVVDALVTQVNKVGIFAEAGPLSIFISKYSVPTGVRLEPSEIPAEPDKEDNRENNRESIQVDDRLRVRIIGLRVDASAIFAVGSLMEDFLGPFQ</sequence>
<dbReference type="GO" id="GO:0003727">
    <property type="term" value="F:single-stranded RNA binding"/>
    <property type="evidence" value="ECO:0007669"/>
    <property type="project" value="TreeGrafter"/>
</dbReference>
<keyword evidence="6" id="KW-0539">Nucleus</keyword>
<dbReference type="SUPFAM" id="SSF88798">
    <property type="entry name" value="N-terminal, heterodimerisation domain of RBP7 (RpoE)"/>
    <property type="match status" value="1"/>
</dbReference>
<dbReference type="Gene3D" id="3.30.1490.120">
    <property type="entry name" value="RNA polymerase Rpb7-like, N-terminal domain"/>
    <property type="match status" value="1"/>
</dbReference>
<comment type="subcellular location">
    <subcellularLocation>
        <location evidence="1">Nucleus</location>
    </subcellularLocation>
</comment>
<name>A0A5K3FIY3_MESCO</name>
<dbReference type="Pfam" id="PF03876">
    <property type="entry name" value="SHS2_Rpb7-N"/>
    <property type="match status" value="1"/>
</dbReference>
<organism evidence="11">
    <name type="scientific">Mesocestoides corti</name>
    <name type="common">Flatworm</name>
    <dbReference type="NCBI Taxonomy" id="53468"/>
    <lineage>
        <taxon>Eukaryota</taxon>
        <taxon>Metazoa</taxon>
        <taxon>Spiralia</taxon>
        <taxon>Lophotrochozoa</taxon>
        <taxon>Platyhelminthes</taxon>
        <taxon>Cestoda</taxon>
        <taxon>Eucestoda</taxon>
        <taxon>Cyclophyllidea</taxon>
        <taxon>Mesocestoididae</taxon>
        <taxon>Mesocestoides</taxon>
    </lineage>
</organism>
<evidence type="ECO:0000256" key="2">
    <source>
        <dbReference type="ARBA" id="ARBA00009307"/>
    </source>
</evidence>
<protein>
    <recommendedName>
        <fullName evidence="3">DNA-directed RNA polymerase II subunit RPB7</fullName>
    </recommendedName>
    <alternativeName>
        <fullName evidence="7">DNA-directed RNA polymerase II subunit rpb7</fullName>
    </alternativeName>
</protein>
<dbReference type="GO" id="GO:0000932">
    <property type="term" value="C:P-body"/>
    <property type="evidence" value="ECO:0007669"/>
    <property type="project" value="TreeGrafter"/>
</dbReference>
<dbReference type="Gene3D" id="2.40.50.140">
    <property type="entry name" value="Nucleic acid-binding proteins"/>
    <property type="match status" value="1"/>
</dbReference>
<feature type="domain" description="RNA polymerase Rpb7-like N-terminal" evidence="10">
    <location>
        <begin position="10"/>
        <end position="64"/>
    </location>
</feature>
<dbReference type="CDD" id="cd04462">
    <property type="entry name" value="S1_RNAPII_Rpb7"/>
    <property type="match status" value="1"/>
</dbReference>
<feature type="region of interest" description="Disordered" evidence="8">
    <location>
        <begin position="120"/>
        <end position="139"/>
    </location>
</feature>
<dbReference type="GO" id="GO:0003697">
    <property type="term" value="F:single-stranded DNA binding"/>
    <property type="evidence" value="ECO:0007669"/>
    <property type="project" value="TreeGrafter"/>
</dbReference>
<proteinExistence type="inferred from homology"/>
<evidence type="ECO:0000256" key="5">
    <source>
        <dbReference type="ARBA" id="ARBA00023163"/>
    </source>
</evidence>
<evidence type="ECO:0000256" key="3">
    <source>
        <dbReference type="ARBA" id="ARBA00015928"/>
    </source>
</evidence>
<dbReference type="WBParaSite" id="MCU_008891-RA">
    <property type="protein sequence ID" value="MCU_008891-RA"/>
    <property type="gene ID" value="MCU_008891"/>
</dbReference>
<evidence type="ECO:0000256" key="1">
    <source>
        <dbReference type="ARBA" id="ARBA00004123"/>
    </source>
</evidence>
<dbReference type="GO" id="GO:0006367">
    <property type="term" value="P:transcription initiation at RNA polymerase II promoter"/>
    <property type="evidence" value="ECO:0007669"/>
    <property type="project" value="TreeGrafter"/>
</dbReference>
<evidence type="ECO:0000256" key="6">
    <source>
        <dbReference type="ARBA" id="ARBA00023242"/>
    </source>
</evidence>
<comment type="similarity">
    <text evidence="2">Belongs to the eukaryotic RPB7/RPC8 RNA polymerase subunit family.</text>
</comment>
<keyword evidence="4" id="KW-0240">DNA-directed RNA polymerase</keyword>
<dbReference type="Pfam" id="PF00575">
    <property type="entry name" value="S1"/>
    <property type="match status" value="1"/>
</dbReference>
<evidence type="ECO:0000256" key="8">
    <source>
        <dbReference type="SAM" id="MobiDB-lite"/>
    </source>
</evidence>
<feature type="domain" description="S1 motif" evidence="9">
    <location>
        <begin position="79"/>
        <end position="162"/>
    </location>
</feature>
<dbReference type="AlphaFoldDB" id="A0A5K3FIY3"/>
<dbReference type="CDD" id="cd04329">
    <property type="entry name" value="RNAP_II_Rpb7_N"/>
    <property type="match status" value="1"/>
</dbReference>
<dbReference type="PANTHER" id="PTHR12709:SF4">
    <property type="entry name" value="DNA-DIRECTED RNA POLYMERASE II SUBUNIT RPB7"/>
    <property type="match status" value="1"/>
</dbReference>
<evidence type="ECO:0000256" key="7">
    <source>
        <dbReference type="ARBA" id="ARBA00073912"/>
    </source>
</evidence>
<dbReference type="FunFam" id="3.30.1490.120:FF:000001">
    <property type="entry name" value="DNA-directed RNA polymerase II subunit RPB7"/>
    <property type="match status" value="1"/>
</dbReference>
<dbReference type="GO" id="GO:0031369">
    <property type="term" value="F:translation initiation factor binding"/>
    <property type="evidence" value="ECO:0007669"/>
    <property type="project" value="TreeGrafter"/>
</dbReference>
<dbReference type="GO" id="GO:0005665">
    <property type="term" value="C:RNA polymerase II, core complex"/>
    <property type="evidence" value="ECO:0007669"/>
    <property type="project" value="TreeGrafter"/>
</dbReference>
<keyword evidence="5" id="KW-0804">Transcription</keyword>
<dbReference type="InterPro" id="IPR003029">
    <property type="entry name" value="S1_domain"/>
</dbReference>
<dbReference type="InterPro" id="IPR036898">
    <property type="entry name" value="RNA_pol_Rpb7-like_N_sf"/>
</dbReference>
<dbReference type="GO" id="GO:0060213">
    <property type="term" value="P:positive regulation of nuclear-transcribed mRNA poly(A) tail shortening"/>
    <property type="evidence" value="ECO:0007669"/>
    <property type="project" value="TreeGrafter"/>
</dbReference>
<evidence type="ECO:0000259" key="10">
    <source>
        <dbReference type="Pfam" id="PF03876"/>
    </source>
</evidence>
<dbReference type="FunFam" id="2.40.50.140:FF:000043">
    <property type="entry name" value="DNA-directed RNA polymerase II subunit RPB7"/>
    <property type="match status" value="1"/>
</dbReference>